<accession>A0ABQ0BD43</accession>
<dbReference type="SUPFAM" id="SSF53850">
    <property type="entry name" value="Periplasmic binding protein-like II"/>
    <property type="match status" value="1"/>
</dbReference>
<name>A0ABQ0BD43_9FIRM</name>
<keyword evidence="1 3" id="KW-0732">Signal</keyword>
<feature type="compositionally biased region" description="Basic and acidic residues" evidence="2">
    <location>
        <begin position="28"/>
        <end position="45"/>
    </location>
</feature>
<dbReference type="Pfam" id="PF12010">
    <property type="entry name" value="DUF3502"/>
    <property type="match status" value="1"/>
</dbReference>
<proteinExistence type="predicted"/>
<dbReference type="Proteomes" id="UP001600943">
    <property type="component" value="Unassembled WGS sequence"/>
</dbReference>
<feature type="signal peptide" evidence="3">
    <location>
        <begin position="1"/>
        <end position="20"/>
    </location>
</feature>
<feature type="region of interest" description="Disordered" evidence="2">
    <location>
        <begin position="23"/>
        <end position="45"/>
    </location>
</feature>
<dbReference type="EMBL" id="BAABYW010000001">
    <property type="protein sequence ID" value="GAA6409380.1"/>
    <property type="molecule type" value="Genomic_DNA"/>
</dbReference>
<dbReference type="PROSITE" id="PS51257">
    <property type="entry name" value="PROKAR_LIPOPROTEIN"/>
    <property type="match status" value="1"/>
</dbReference>
<dbReference type="PANTHER" id="PTHR43649:SF33">
    <property type="entry name" value="POLYGALACTURONAN_RHAMNOGALACTURONAN-BINDING PROTEIN YTCQ"/>
    <property type="match status" value="1"/>
</dbReference>
<evidence type="ECO:0000259" key="4">
    <source>
        <dbReference type="Pfam" id="PF12010"/>
    </source>
</evidence>
<feature type="domain" description="DUF3502" evidence="4">
    <location>
        <begin position="431"/>
        <end position="498"/>
    </location>
</feature>
<evidence type="ECO:0000256" key="2">
    <source>
        <dbReference type="SAM" id="MobiDB-lite"/>
    </source>
</evidence>
<evidence type="ECO:0000256" key="3">
    <source>
        <dbReference type="SAM" id="SignalP"/>
    </source>
</evidence>
<comment type="caution">
    <text evidence="5">The sequence shown here is derived from an EMBL/GenBank/DDBJ whole genome shotgun (WGS) entry which is preliminary data.</text>
</comment>
<gene>
    <name evidence="5" type="ORF">K040078D81_34970</name>
</gene>
<dbReference type="Gene3D" id="3.40.190.10">
    <property type="entry name" value="Periplasmic binding protein-like II"/>
    <property type="match status" value="2"/>
</dbReference>
<dbReference type="RefSeq" id="WP_162291874.1">
    <property type="nucleotide sequence ID" value="NZ_BAABYW010000001.1"/>
</dbReference>
<dbReference type="InterPro" id="IPR022627">
    <property type="entry name" value="DUF3502"/>
</dbReference>
<keyword evidence="6" id="KW-1185">Reference proteome</keyword>
<dbReference type="InterPro" id="IPR050490">
    <property type="entry name" value="Bact_solute-bd_prot1"/>
</dbReference>
<protein>
    <submittedName>
        <fullName evidence="5">ABC transporter substrate-binding protein</fullName>
    </submittedName>
</protein>
<sequence>MKTKWIAGLMTSVLAVSMLAGCGSSSDTGEKSKTESAGNEQKDGEEPYTVTMMFIGNTQDDEQKVEEAINKLTVKDLNMKLDIMLVPWANANEQQRLMLSGGEKLDLMVGQSYQAANFVSTQAVYDLSEMIDKYGTNIKENMGDNAKVANINGFVYGIPNVCDWYRQASIMVRKDWLEEAGFKEEDIKSVDDLEGIYEVVAKNHPEAAMLAMGKGQKFDSDWYQCDPLGDGYGVLLNYGEKPVVENWYASDAYKAFLDRQYRWAQKGWIGKDAATTTDSIEVQMSNGKAFSLVSTYQPAIANEASVAYKTEMAVVPLYDAFTTSSFTAGFYWAVARNSEQPEKAFRMLDYIYGNPEVANLLNWGIEGEHYKLTEDKHVTFPDGMDKNSDPYNAYFGFMLPNQYISDVWEGLPLDVGEQVTKLNEEAKKSCAYGFTYDGTALANELAALDNVKGQYIDALNTGSVNPDEVLPQFLADLKAAGLDKVMEAKQQQLDDWLAKQ</sequence>
<reference evidence="5 6" key="1">
    <citation type="submission" date="2024-04" db="EMBL/GenBank/DDBJ databases">
        <title>Defined microbial consortia suppress multidrug-resistant proinflammatory Enterobacteriaceae via ecological control.</title>
        <authorList>
            <person name="Furuichi M."/>
            <person name="Kawaguchi T."/>
            <person name="Pust M."/>
            <person name="Yasuma K."/>
            <person name="Plichta D."/>
            <person name="Hasegawa N."/>
            <person name="Ohya T."/>
            <person name="Bhattarai S."/>
            <person name="Sasajima S."/>
            <person name="Aoto Y."/>
            <person name="Tuganbaev T."/>
            <person name="Yaginuma M."/>
            <person name="Ueda M."/>
            <person name="Okahashi N."/>
            <person name="Amafuji K."/>
            <person name="Kiridooshi Y."/>
            <person name="Sugita K."/>
            <person name="Strazar M."/>
            <person name="Skelly A."/>
            <person name="Suda W."/>
            <person name="Hattori M."/>
            <person name="Nakamoto N."/>
            <person name="Caballero S."/>
            <person name="Norman J."/>
            <person name="Olle B."/>
            <person name="Tanoue T."/>
            <person name="Arita M."/>
            <person name="Bucci V."/>
            <person name="Atarashi K."/>
            <person name="Xavier R."/>
            <person name="Honda K."/>
        </authorList>
    </citation>
    <scope>NUCLEOTIDE SEQUENCE [LARGE SCALE GENOMIC DNA]</scope>
    <source>
        <strain evidence="6">k04-0078-D8-1</strain>
    </source>
</reference>
<dbReference type="PANTHER" id="PTHR43649">
    <property type="entry name" value="ARABINOSE-BINDING PROTEIN-RELATED"/>
    <property type="match status" value="1"/>
</dbReference>
<feature type="chain" id="PRO_5045791989" evidence="3">
    <location>
        <begin position="21"/>
        <end position="500"/>
    </location>
</feature>
<evidence type="ECO:0000313" key="5">
    <source>
        <dbReference type="EMBL" id="GAA6409380.1"/>
    </source>
</evidence>
<organism evidence="5 6">
    <name type="scientific">Blautia hominis</name>
    <dbReference type="NCBI Taxonomy" id="2025493"/>
    <lineage>
        <taxon>Bacteria</taxon>
        <taxon>Bacillati</taxon>
        <taxon>Bacillota</taxon>
        <taxon>Clostridia</taxon>
        <taxon>Lachnospirales</taxon>
        <taxon>Lachnospiraceae</taxon>
        <taxon>Blautia</taxon>
    </lineage>
</organism>
<evidence type="ECO:0000256" key="1">
    <source>
        <dbReference type="ARBA" id="ARBA00022729"/>
    </source>
</evidence>
<evidence type="ECO:0000313" key="6">
    <source>
        <dbReference type="Proteomes" id="UP001600943"/>
    </source>
</evidence>